<dbReference type="EMBL" id="CAJNOK010000362">
    <property type="protein sequence ID" value="CAF0747897.1"/>
    <property type="molecule type" value="Genomic_DNA"/>
</dbReference>
<dbReference type="GO" id="GO:0031902">
    <property type="term" value="C:late endosome membrane"/>
    <property type="evidence" value="ECO:0007669"/>
    <property type="project" value="UniProtKB-SubCell"/>
</dbReference>
<dbReference type="InterPro" id="IPR013083">
    <property type="entry name" value="Znf_RING/FYVE/PHD"/>
</dbReference>
<dbReference type="PROSITE" id="PS50236">
    <property type="entry name" value="CHCR"/>
    <property type="match status" value="1"/>
</dbReference>
<dbReference type="InterPro" id="IPR058919">
    <property type="entry name" value="Pep3/Vps18_RING_C"/>
</dbReference>
<dbReference type="GO" id="GO:0048284">
    <property type="term" value="P:organelle fusion"/>
    <property type="evidence" value="ECO:0007669"/>
    <property type="project" value="TreeGrafter"/>
</dbReference>
<dbReference type="InterPro" id="IPR007810">
    <property type="entry name" value="Pep3/Vps18_beta-prop"/>
</dbReference>
<sequence length="992" mass="116118">MDDLVAQFEYQAQQTFRSDDANLSSVADNEPIFFKSKLPWIFNPNTEIRHMVVSNNVFILHLNDKTLQRRCLDEQSNDSYPFQEIHLLDSIQNMFLDPYGRYLVVSTKKTKEIFLAISSQSSLKLIKKPIKFGQNKNFILASLTWCNRFLRSEEIDNKIVALAAGTDGTIYEIAFLREQELYITEVYRSLVPIMDEKKDCVTGIYCDVKSSYDDNTNIFIVITTQIALYYYENQIDPTRKQDYFLPFFNLYKDYTLSDLKYRVYPVGNVHTEIQLFYRTKRSTSSQLLYRQFAWITGAGLLYTEIDPTNVQKSFLEKSHIINYQFDQRLLVQDKERPPSSVALTEFHCLMMFPTENQIRAICTVNGQIVMVDGSMASGAPVCYCRDHIKDQLWACTDQNVLRYTIKDERRDVWRVFMKKNDFQKAFEHCVVADDPIETARRQRSIESKHADHLYNENKMVPSATVYAASDTSFEDVTLKFLTLKNKEPLRTYLLAVLNNQKPLTDSTQITILTLWLIDLFLNELDELRPSKINLNDPTETVDEYFARFNKNSISPSATSDSFESLRKSFQYFLHQQKIEQCLIDHRSAVYDLLTSHGDLDDLILFAEHVKDYERVILLYLEREEYDKALNTLKPLDDAVLYYKYSPILVEKLPDDVIQAWKTKYKNLLPNKLLPAMIAYSRAFPKGKLILDFLTHCLHVGCDDKSIHNYLLSEYVKFDRSKIMPYLRNQKEDIEMILYDPRYALRLCIDNDLKEESVFLYKILNLHEEAVDMALQVNVRLAKECVENIEGERCKKLWLKIARHVITQEGSDLDQAMEILRDCELLKVEDILPLFPDFQTIDHFQKPIIKSLEKYNDRLEELRQEMDQASKSIDNIREDLTRYRTRCVATIDSDYKCSLCEQLLMLQTQFYIFSCQHYFHADCLIAYIKRLKQLDKARIDKIQLYQSKLASGLTKQEEISELQQELDDLVAKECAICGEPAIDNIDQPLDLLL</sequence>
<comment type="similarity">
    <text evidence="2">Belongs to the VPS18 family.</text>
</comment>
<evidence type="ECO:0000256" key="3">
    <source>
        <dbReference type="ARBA" id="ARBA00017338"/>
    </source>
</evidence>
<protein>
    <recommendedName>
        <fullName evidence="3">Vacuolar protein sorting-associated protein 18 homolog</fullName>
    </recommendedName>
</protein>
<evidence type="ECO:0000256" key="8">
    <source>
        <dbReference type="PROSITE-ProRule" id="PRU01006"/>
    </source>
</evidence>
<dbReference type="SUPFAM" id="SSF57850">
    <property type="entry name" value="RING/U-box"/>
    <property type="match status" value="1"/>
</dbReference>
<evidence type="ECO:0000256" key="9">
    <source>
        <dbReference type="SAM" id="Coils"/>
    </source>
</evidence>
<keyword evidence="16" id="KW-1185">Reference proteome</keyword>
<keyword evidence="6" id="KW-0862">Zinc</keyword>
<dbReference type="Pfam" id="PF05131">
    <property type="entry name" value="Pep3_Vps18"/>
    <property type="match status" value="1"/>
</dbReference>
<evidence type="ECO:0000256" key="7">
    <source>
        <dbReference type="ARBA" id="ARBA00023136"/>
    </source>
</evidence>
<keyword evidence="9" id="KW-0175">Coiled coil</keyword>
<dbReference type="Gene3D" id="3.30.40.10">
    <property type="entry name" value="Zinc/RING finger domain, C3HC4 (zinc finger)"/>
    <property type="match status" value="1"/>
</dbReference>
<reference evidence="13" key="1">
    <citation type="submission" date="2021-02" db="EMBL/GenBank/DDBJ databases">
        <authorList>
            <person name="Nowell W R."/>
        </authorList>
    </citation>
    <scope>NUCLEOTIDE SEQUENCE</scope>
</reference>
<dbReference type="SMART" id="SM00299">
    <property type="entry name" value="CLH"/>
    <property type="match status" value="1"/>
</dbReference>
<evidence type="ECO:0000256" key="6">
    <source>
        <dbReference type="ARBA" id="ARBA00022833"/>
    </source>
</evidence>
<comment type="subcellular location">
    <subcellularLocation>
        <location evidence="1">Late endosome membrane</location>
        <topology evidence="1">Peripheral membrane protein</topology>
        <orientation evidence="1">Cytoplasmic side</orientation>
    </subcellularLocation>
</comment>
<keyword evidence="7" id="KW-0472">Membrane</keyword>
<evidence type="ECO:0000313" key="15">
    <source>
        <dbReference type="EMBL" id="CAF3543059.1"/>
    </source>
</evidence>
<evidence type="ECO:0000259" key="11">
    <source>
        <dbReference type="Pfam" id="PF26148"/>
    </source>
</evidence>
<evidence type="ECO:0000313" key="16">
    <source>
        <dbReference type="Proteomes" id="UP000663829"/>
    </source>
</evidence>
<dbReference type="GO" id="GO:0008270">
    <property type="term" value="F:zinc ion binding"/>
    <property type="evidence" value="ECO:0007669"/>
    <property type="project" value="UniProtKB-KW"/>
</dbReference>
<feature type="domain" description="Pep3/Vps18 beta-propeller" evidence="10">
    <location>
        <begin position="33"/>
        <end position="405"/>
    </location>
</feature>
<dbReference type="Proteomes" id="UP000681722">
    <property type="component" value="Unassembled WGS sequence"/>
</dbReference>
<evidence type="ECO:0000256" key="4">
    <source>
        <dbReference type="ARBA" id="ARBA00022723"/>
    </source>
</evidence>
<dbReference type="Proteomes" id="UP000677228">
    <property type="component" value="Unassembled WGS sequence"/>
</dbReference>
<dbReference type="Pfam" id="PF26148">
    <property type="entry name" value="VPS18_RING_C"/>
    <property type="match status" value="1"/>
</dbReference>
<evidence type="ECO:0000256" key="1">
    <source>
        <dbReference type="ARBA" id="ARBA00004492"/>
    </source>
</evidence>
<feature type="repeat" description="CHCR" evidence="8">
    <location>
        <begin position="664"/>
        <end position="813"/>
    </location>
</feature>
<dbReference type="GO" id="GO:0007033">
    <property type="term" value="P:vacuole organization"/>
    <property type="evidence" value="ECO:0007669"/>
    <property type="project" value="TreeGrafter"/>
</dbReference>
<dbReference type="OrthoDB" id="1845386at2759"/>
<dbReference type="EMBL" id="CAJOBC010000132">
    <property type="protein sequence ID" value="CAF3543059.1"/>
    <property type="molecule type" value="Genomic_DNA"/>
</dbReference>
<dbReference type="Proteomes" id="UP000682733">
    <property type="component" value="Unassembled WGS sequence"/>
</dbReference>
<gene>
    <name evidence="13" type="ORF">GPM918_LOCUS1442</name>
    <name evidence="12" type="ORF">OVA965_LOCUS1836</name>
    <name evidence="15" type="ORF">SRO942_LOCUS1442</name>
    <name evidence="14" type="ORF">TMI583_LOCUS1836</name>
</gene>
<dbReference type="Proteomes" id="UP000663829">
    <property type="component" value="Unassembled WGS sequence"/>
</dbReference>
<feature type="coiled-coil region" evidence="9">
    <location>
        <begin position="848"/>
        <end position="885"/>
    </location>
</feature>
<evidence type="ECO:0000313" key="13">
    <source>
        <dbReference type="EMBL" id="CAF0762039.1"/>
    </source>
</evidence>
<evidence type="ECO:0000313" key="12">
    <source>
        <dbReference type="EMBL" id="CAF0747897.1"/>
    </source>
</evidence>
<keyword evidence="5" id="KW-0863">Zinc-finger</keyword>
<dbReference type="GO" id="GO:0007032">
    <property type="term" value="P:endosome organization"/>
    <property type="evidence" value="ECO:0007669"/>
    <property type="project" value="TreeGrafter"/>
</dbReference>
<dbReference type="CDD" id="cd16462">
    <property type="entry name" value="RING-H2_Pep3p-like"/>
    <property type="match status" value="1"/>
</dbReference>
<dbReference type="InterPro" id="IPR000547">
    <property type="entry name" value="Clathrin_H-chain/VPS_repeat"/>
</dbReference>
<feature type="domain" description="Pep3/Vps18 RING C-terminal" evidence="11">
    <location>
        <begin position="894"/>
        <end position="981"/>
    </location>
</feature>
<name>A0A813Q500_9BILA</name>
<dbReference type="PANTHER" id="PTHR23323">
    <property type="entry name" value="VACUOLAR PROTEIN SORTING-ASSOCIATED PROTEIN"/>
    <property type="match status" value="1"/>
</dbReference>
<accession>A0A813Q500</accession>
<dbReference type="PANTHER" id="PTHR23323:SF26">
    <property type="entry name" value="VACUOLAR PROTEIN SORTING-ASSOCIATED PROTEIN 18 HOMOLOG"/>
    <property type="match status" value="1"/>
</dbReference>
<comment type="caution">
    <text evidence="13">The sequence shown here is derived from an EMBL/GenBank/DDBJ whole genome shotgun (WGS) entry which is preliminary data.</text>
</comment>
<evidence type="ECO:0000259" key="10">
    <source>
        <dbReference type="Pfam" id="PF05131"/>
    </source>
</evidence>
<proteinExistence type="inferred from homology"/>
<evidence type="ECO:0000256" key="2">
    <source>
        <dbReference type="ARBA" id="ARBA00010454"/>
    </source>
</evidence>
<dbReference type="GO" id="GO:0030897">
    <property type="term" value="C:HOPS complex"/>
    <property type="evidence" value="ECO:0007669"/>
    <property type="project" value="TreeGrafter"/>
</dbReference>
<dbReference type="EMBL" id="CAJNOQ010000132">
    <property type="protein sequence ID" value="CAF0762039.1"/>
    <property type="molecule type" value="Genomic_DNA"/>
</dbReference>
<dbReference type="EMBL" id="CAJOBA010000362">
    <property type="protein sequence ID" value="CAF3526208.1"/>
    <property type="molecule type" value="Genomic_DNA"/>
</dbReference>
<dbReference type="AlphaFoldDB" id="A0A813Q500"/>
<evidence type="ECO:0000313" key="14">
    <source>
        <dbReference type="EMBL" id="CAF3526208.1"/>
    </source>
</evidence>
<keyword evidence="4" id="KW-0479">Metal-binding</keyword>
<evidence type="ECO:0000256" key="5">
    <source>
        <dbReference type="ARBA" id="ARBA00022771"/>
    </source>
</evidence>
<dbReference type="GO" id="GO:0006904">
    <property type="term" value="P:vesicle docking involved in exocytosis"/>
    <property type="evidence" value="ECO:0007669"/>
    <property type="project" value="TreeGrafter"/>
</dbReference>
<organism evidence="13 16">
    <name type="scientific">Didymodactylos carnosus</name>
    <dbReference type="NCBI Taxonomy" id="1234261"/>
    <lineage>
        <taxon>Eukaryota</taxon>
        <taxon>Metazoa</taxon>
        <taxon>Spiralia</taxon>
        <taxon>Gnathifera</taxon>
        <taxon>Rotifera</taxon>
        <taxon>Eurotatoria</taxon>
        <taxon>Bdelloidea</taxon>
        <taxon>Philodinida</taxon>
        <taxon>Philodinidae</taxon>
        <taxon>Didymodactylos</taxon>
    </lineage>
</organism>
<dbReference type="GO" id="GO:0006886">
    <property type="term" value="P:intracellular protein transport"/>
    <property type="evidence" value="ECO:0007669"/>
    <property type="project" value="UniProtKB-UniRule"/>
</dbReference>
<dbReference type="GO" id="GO:0030674">
    <property type="term" value="F:protein-macromolecule adaptor activity"/>
    <property type="evidence" value="ECO:0007669"/>
    <property type="project" value="TreeGrafter"/>
</dbReference>